<dbReference type="AlphaFoldDB" id="A0A9X2P162"/>
<dbReference type="Gene3D" id="3.90.180.10">
    <property type="entry name" value="Medium-chain alcohol dehydrogenases, catalytic domain"/>
    <property type="match status" value="1"/>
</dbReference>
<dbReference type="CDD" id="cd08261">
    <property type="entry name" value="Zn_ADH7"/>
    <property type="match status" value="1"/>
</dbReference>
<dbReference type="InterPro" id="IPR011032">
    <property type="entry name" value="GroES-like_sf"/>
</dbReference>
<accession>A0A9X2P162</accession>
<dbReference type="GO" id="GO:0016491">
    <property type="term" value="F:oxidoreductase activity"/>
    <property type="evidence" value="ECO:0007669"/>
    <property type="project" value="UniProtKB-KW"/>
</dbReference>
<protein>
    <submittedName>
        <fullName evidence="3">Zinc-binding alcohol dehydrogenase family protein</fullName>
    </submittedName>
</protein>
<dbReference type="Pfam" id="PF00107">
    <property type="entry name" value="ADH_zinc_N"/>
    <property type="match status" value="1"/>
</dbReference>
<organism evidence="3 4">
    <name type="scientific">Aquiflexum gelatinilyticum</name>
    <dbReference type="NCBI Taxonomy" id="2961943"/>
    <lineage>
        <taxon>Bacteria</taxon>
        <taxon>Pseudomonadati</taxon>
        <taxon>Bacteroidota</taxon>
        <taxon>Cytophagia</taxon>
        <taxon>Cytophagales</taxon>
        <taxon>Cyclobacteriaceae</taxon>
        <taxon>Aquiflexum</taxon>
    </lineage>
</organism>
<dbReference type="SMART" id="SM00829">
    <property type="entry name" value="PKS_ER"/>
    <property type="match status" value="1"/>
</dbReference>
<dbReference type="InterPro" id="IPR013149">
    <property type="entry name" value="ADH-like_C"/>
</dbReference>
<dbReference type="Proteomes" id="UP001142175">
    <property type="component" value="Unassembled WGS sequence"/>
</dbReference>
<keyword evidence="4" id="KW-1185">Reference proteome</keyword>
<dbReference type="SUPFAM" id="SSF51735">
    <property type="entry name" value="NAD(P)-binding Rossmann-fold domains"/>
    <property type="match status" value="1"/>
</dbReference>
<proteinExistence type="predicted"/>
<evidence type="ECO:0000259" key="2">
    <source>
        <dbReference type="SMART" id="SM00829"/>
    </source>
</evidence>
<dbReference type="PANTHER" id="PTHR43401:SF3">
    <property type="entry name" value="L-GALACTONATE-5-DEHYDROGENASE"/>
    <property type="match status" value="1"/>
</dbReference>
<dbReference type="Gene3D" id="3.40.50.720">
    <property type="entry name" value="NAD(P)-binding Rossmann-like Domain"/>
    <property type="match status" value="1"/>
</dbReference>
<dbReference type="RefSeq" id="WP_258421352.1">
    <property type="nucleotide sequence ID" value="NZ_JANSUY010000001.1"/>
</dbReference>
<keyword evidence="1" id="KW-0560">Oxidoreductase</keyword>
<dbReference type="InterPro" id="IPR020843">
    <property type="entry name" value="ER"/>
</dbReference>
<dbReference type="EMBL" id="JANSUY010000001">
    <property type="protein sequence ID" value="MCR9013449.1"/>
    <property type="molecule type" value="Genomic_DNA"/>
</dbReference>
<comment type="caution">
    <text evidence="3">The sequence shown here is derived from an EMBL/GenBank/DDBJ whole genome shotgun (WGS) entry which is preliminary data.</text>
</comment>
<dbReference type="InterPro" id="IPR036291">
    <property type="entry name" value="NAD(P)-bd_dom_sf"/>
</dbReference>
<evidence type="ECO:0000313" key="4">
    <source>
        <dbReference type="Proteomes" id="UP001142175"/>
    </source>
</evidence>
<sequence length="346" mass="38612">MKKQIEINAIILKEPGHLEKIRTTLVTELKPDEVLLKVHRIGICGTDLHAFRGRQPFFTYPRILGHELGVEVLEIGSGVTDLKIGDRCAVEPYFNANPDQAVRAGKTNCGENLSVFGVHEDGGMREFIVLPARYLHSSDKLSYEQLALIETLSIGFHAIKRADVREDDKVLVIGAGPIGLATMQFAKIKKAKVAAMDLNQERLEFCKTHLNVERLINAKSEQVMADIRKIFDGDLPTVVLDATGNPQSMKSTFDFVAFGGKIVFIGLFQGDFTFFDPLFHKKEITLMASRNSLGKDFDEIISLVEKGILDTGPWVSHRVSFQDLPKKFESFLDPKNGVIKAMVELK</sequence>
<dbReference type="InterPro" id="IPR050129">
    <property type="entry name" value="Zn_alcohol_dh"/>
</dbReference>
<gene>
    <name evidence="3" type="ORF">NU887_00310</name>
</gene>
<reference evidence="3" key="1">
    <citation type="submission" date="2022-08" db="EMBL/GenBank/DDBJ databases">
        <authorList>
            <person name="Zhang D."/>
        </authorList>
    </citation>
    <scope>NUCLEOTIDE SEQUENCE</scope>
    <source>
        <strain evidence="3">XJ19-11</strain>
    </source>
</reference>
<feature type="domain" description="Enoyl reductase (ER)" evidence="2">
    <location>
        <begin position="16"/>
        <end position="339"/>
    </location>
</feature>
<evidence type="ECO:0000313" key="3">
    <source>
        <dbReference type="EMBL" id="MCR9013449.1"/>
    </source>
</evidence>
<dbReference type="Pfam" id="PF08240">
    <property type="entry name" value="ADH_N"/>
    <property type="match status" value="1"/>
</dbReference>
<dbReference type="SUPFAM" id="SSF50129">
    <property type="entry name" value="GroES-like"/>
    <property type="match status" value="1"/>
</dbReference>
<dbReference type="PANTHER" id="PTHR43401">
    <property type="entry name" value="L-THREONINE 3-DEHYDROGENASE"/>
    <property type="match status" value="1"/>
</dbReference>
<name>A0A9X2P162_9BACT</name>
<dbReference type="InterPro" id="IPR013154">
    <property type="entry name" value="ADH-like_N"/>
</dbReference>
<evidence type="ECO:0000256" key="1">
    <source>
        <dbReference type="ARBA" id="ARBA00023002"/>
    </source>
</evidence>